<proteinExistence type="predicted"/>
<dbReference type="GeneID" id="37031624"/>
<feature type="compositionally biased region" description="Acidic residues" evidence="1">
    <location>
        <begin position="58"/>
        <end position="69"/>
    </location>
</feature>
<dbReference type="AlphaFoldDB" id="A0A316UKB0"/>
<sequence>MDWKARGAPCRRQRKGPSGAPAQQRKKSTQPNSTSKKRSSSPQAAASALQGMDGLQFDLEDDDDEEEDIDEWLDASVQGQYERIRQRLMAHVVTGPPAQGESSSPPAPPPHKPRWRRRLRRRRPPRSFSDKQGKRQAARCRPLTSAAYPPRATAHNSLALC</sequence>
<dbReference type="Proteomes" id="UP000245884">
    <property type="component" value="Unassembled WGS sequence"/>
</dbReference>
<protein>
    <submittedName>
        <fullName evidence="2">Uncharacterized protein</fullName>
    </submittedName>
</protein>
<name>A0A316UKB0_9BASI</name>
<reference evidence="2 3" key="1">
    <citation type="journal article" date="2018" name="Mol. Biol. Evol.">
        <title>Broad Genomic Sampling Reveals a Smut Pathogenic Ancestry of the Fungal Clade Ustilaginomycotina.</title>
        <authorList>
            <person name="Kijpornyongpan T."/>
            <person name="Mondo S.J."/>
            <person name="Barry K."/>
            <person name="Sandor L."/>
            <person name="Lee J."/>
            <person name="Lipzen A."/>
            <person name="Pangilinan J."/>
            <person name="LaButti K."/>
            <person name="Hainaut M."/>
            <person name="Henrissat B."/>
            <person name="Grigoriev I.V."/>
            <person name="Spatafora J.W."/>
            <person name="Aime M.C."/>
        </authorList>
    </citation>
    <scope>NUCLEOTIDE SEQUENCE [LARGE SCALE GENOMIC DNA]</scope>
    <source>
        <strain evidence="2 3">MCA 5214</strain>
    </source>
</reference>
<dbReference type="EMBL" id="KZ819675">
    <property type="protein sequence ID" value="PWN25687.1"/>
    <property type="molecule type" value="Genomic_DNA"/>
</dbReference>
<gene>
    <name evidence="2" type="ORF">BDZ90DRAFT_71465</name>
</gene>
<dbReference type="RefSeq" id="XP_025360299.1">
    <property type="nucleotide sequence ID" value="XM_025509801.1"/>
</dbReference>
<feature type="region of interest" description="Disordered" evidence="1">
    <location>
        <begin position="89"/>
        <end position="161"/>
    </location>
</feature>
<organism evidence="2 3">
    <name type="scientific">Jaminaea rosea</name>
    <dbReference type="NCBI Taxonomy" id="1569628"/>
    <lineage>
        <taxon>Eukaryota</taxon>
        <taxon>Fungi</taxon>
        <taxon>Dikarya</taxon>
        <taxon>Basidiomycota</taxon>
        <taxon>Ustilaginomycotina</taxon>
        <taxon>Exobasidiomycetes</taxon>
        <taxon>Microstromatales</taxon>
        <taxon>Microstromatales incertae sedis</taxon>
        <taxon>Jaminaea</taxon>
    </lineage>
</organism>
<accession>A0A316UKB0</accession>
<feature type="compositionally biased region" description="Basic residues" evidence="1">
    <location>
        <begin position="111"/>
        <end position="125"/>
    </location>
</feature>
<keyword evidence="3" id="KW-1185">Reference proteome</keyword>
<evidence type="ECO:0000256" key="1">
    <source>
        <dbReference type="SAM" id="MobiDB-lite"/>
    </source>
</evidence>
<evidence type="ECO:0000313" key="3">
    <source>
        <dbReference type="Proteomes" id="UP000245884"/>
    </source>
</evidence>
<feature type="region of interest" description="Disordered" evidence="1">
    <location>
        <begin position="1"/>
        <end position="69"/>
    </location>
</feature>
<evidence type="ECO:0000313" key="2">
    <source>
        <dbReference type="EMBL" id="PWN25687.1"/>
    </source>
</evidence>